<dbReference type="InterPro" id="IPR011330">
    <property type="entry name" value="Glyco_hydro/deAcase_b/a-brl"/>
</dbReference>
<dbReference type="EC" id="3.5.2.9" evidence="1"/>
<dbReference type="HAMAP" id="MF_00691">
    <property type="entry name" value="PxpA"/>
    <property type="match status" value="1"/>
</dbReference>
<dbReference type="PANTHER" id="PTHR30292:SF0">
    <property type="entry name" value="5-OXOPROLINASE SUBUNIT A"/>
    <property type="match status" value="1"/>
</dbReference>
<proteinExistence type="inferred from homology"/>
<dbReference type="EMBL" id="CP021059">
    <property type="protein sequence ID" value="ARQ07544.1"/>
    <property type="molecule type" value="Genomic_DNA"/>
</dbReference>
<dbReference type="KEGG" id="mcak:MCCS_19180"/>
<evidence type="ECO:0000256" key="1">
    <source>
        <dbReference type="HAMAP-Rule" id="MF_00691"/>
    </source>
</evidence>
<sequence>MYIDLNADLGESFGNYKIGNDEAIIPLITSANIACGMHAGDFNVLNQTIELCKAHGTGIGAHPGYPDLQGFGRRNLDMSNDEVEHLVTYQLGAIDAFCKKHGVKLNHVKPHGALYNATSGNEGLANAIVNAIYNFNPELKVMGISGGTLVKTAEAKGMTAINEVFADRNYTDAGTLVSRKQSNAMIHDQQAAVEHVLRMVRDKQVKTETGKLIDLQADSICVHGDGPEALAFVKAIIEALNKEGIKIQTI</sequence>
<keyword evidence="1" id="KW-0067">ATP-binding</keyword>
<comment type="function">
    <text evidence="1">Catalyzes the cleavage of 5-oxoproline to form L-glutamate coupled to the hydrolysis of ATP to ADP and inorganic phosphate.</text>
</comment>
<dbReference type="Gene3D" id="3.20.20.370">
    <property type="entry name" value="Glycoside hydrolase/deacetylase"/>
    <property type="match status" value="1"/>
</dbReference>
<dbReference type="STRING" id="1855823.MCCS_19180"/>
<evidence type="ECO:0000313" key="3">
    <source>
        <dbReference type="Proteomes" id="UP000194154"/>
    </source>
</evidence>
<organism evidence="2 3">
    <name type="scientific">Macrococcoides canis</name>
    <dbReference type="NCBI Taxonomy" id="1855823"/>
    <lineage>
        <taxon>Bacteria</taxon>
        <taxon>Bacillati</taxon>
        <taxon>Bacillota</taxon>
        <taxon>Bacilli</taxon>
        <taxon>Bacillales</taxon>
        <taxon>Staphylococcaceae</taxon>
        <taxon>Macrococcoides</taxon>
    </lineage>
</organism>
<protein>
    <recommendedName>
        <fullName evidence="1">5-oxoprolinase subunit A</fullName>
        <shortName evidence="1">5-OPase subunit A</shortName>
        <ecNumber evidence="1">3.5.2.9</ecNumber>
    </recommendedName>
    <alternativeName>
        <fullName evidence="1">5-oxoprolinase (ATP-hydrolyzing) subunit A</fullName>
    </alternativeName>
</protein>
<dbReference type="NCBIfam" id="NF003816">
    <property type="entry name" value="PRK05406.1-5"/>
    <property type="match status" value="1"/>
</dbReference>
<dbReference type="InterPro" id="IPR005501">
    <property type="entry name" value="LamB/YcsF/PxpA-like"/>
</dbReference>
<comment type="subunit">
    <text evidence="1">Forms a complex composed of PxpA, PxpB and PxpC.</text>
</comment>
<accession>A0A1W7AD82</accession>
<dbReference type="GeneID" id="35296010"/>
<reference evidence="2 3" key="1">
    <citation type="journal article" date="2017" name="Int. J. Syst. Evol. Microbiol.">
        <title>Macrococcus canis sp. nov., a skin bacterium associated with infections in dogs.</title>
        <authorList>
            <person name="Gobeli Brawand S."/>
            <person name="Cotting K."/>
            <person name="Gomez-Sanz E."/>
            <person name="Collaud A."/>
            <person name="Thomann A."/>
            <person name="Brodard I."/>
            <person name="Rodriguez-Campos S."/>
            <person name="Strauss C."/>
            <person name="Perreten V."/>
        </authorList>
    </citation>
    <scope>NUCLEOTIDE SEQUENCE [LARGE SCALE GENOMIC DNA]</scope>
    <source>
        <strain evidence="2 3">KM45013</strain>
    </source>
</reference>
<comment type="similarity">
    <text evidence="1">Belongs to the LamB/PxpA family.</text>
</comment>
<dbReference type="CDD" id="cd10787">
    <property type="entry name" value="LamB_YcsF_like"/>
    <property type="match status" value="1"/>
</dbReference>
<dbReference type="NCBIfam" id="NF003814">
    <property type="entry name" value="PRK05406.1-3"/>
    <property type="match status" value="1"/>
</dbReference>
<dbReference type="GO" id="GO:0005975">
    <property type="term" value="P:carbohydrate metabolic process"/>
    <property type="evidence" value="ECO:0007669"/>
    <property type="project" value="InterPro"/>
</dbReference>
<dbReference type="Pfam" id="PF03746">
    <property type="entry name" value="LamB_YcsF"/>
    <property type="match status" value="1"/>
</dbReference>
<dbReference type="RefSeq" id="WP_086043098.1">
    <property type="nucleotide sequence ID" value="NZ_CBCRZA010000004.1"/>
</dbReference>
<name>A0A1W7AD82_9STAP</name>
<dbReference type="SUPFAM" id="SSF88713">
    <property type="entry name" value="Glycoside hydrolase/deacetylase"/>
    <property type="match status" value="1"/>
</dbReference>
<dbReference type="GO" id="GO:0017168">
    <property type="term" value="F:5-oxoprolinase (ATP-hydrolyzing) activity"/>
    <property type="evidence" value="ECO:0007669"/>
    <property type="project" value="UniProtKB-UniRule"/>
</dbReference>
<dbReference type="Proteomes" id="UP000194154">
    <property type="component" value="Chromosome"/>
</dbReference>
<keyword evidence="1" id="KW-0547">Nucleotide-binding</keyword>
<dbReference type="OrthoDB" id="9773478at2"/>
<keyword evidence="1" id="KW-0378">Hydrolase</keyword>
<dbReference type="PANTHER" id="PTHR30292">
    <property type="entry name" value="UNCHARACTERIZED PROTEIN YBGL-RELATED"/>
    <property type="match status" value="1"/>
</dbReference>
<comment type="catalytic activity">
    <reaction evidence="1">
        <text>5-oxo-L-proline + ATP + 2 H2O = L-glutamate + ADP + phosphate + H(+)</text>
        <dbReference type="Rhea" id="RHEA:10348"/>
        <dbReference type="ChEBI" id="CHEBI:15377"/>
        <dbReference type="ChEBI" id="CHEBI:15378"/>
        <dbReference type="ChEBI" id="CHEBI:29985"/>
        <dbReference type="ChEBI" id="CHEBI:30616"/>
        <dbReference type="ChEBI" id="CHEBI:43474"/>
        <dbReference type="ChEBI" id="CHEBI:58402"/>
        <dbReference type="ChEBI" id="CHEBI:456216"/>
        <dbReference type="EC" id="3.5.2.9"/>
    </reaction>
</comment>
<dbReference type="GO" id="GO:0005524">
    <property type="term" value="F:ATP binding"/>
    <property type="evidence" value="ECO:0007669"/>
    <property type="project" value="UniProtKB-UniRule"/>
</dbReference>
<gene>
    <name evidence="1" type="primary">pxpA</name>
    <name evidence="2" type="ORF">MCCS_19180</name>
</gene>
<keyword evidence="3" id="KW-1185">Reference proteome</keyword>
<evidence type="ECO:0000313" key="2">
    <source>
        <dbReference type="EMBL" id="ARQ07544.1"/>
    </source>
</evidence>
<dbReference type="AlphaFoldDB" id="A0A1W7AD82"/>